<feature type="region of interest" description="Disordered" evidence="1">
    <location>
        <begin position="1"/>
        <end position="27"/>
    </location>
</feature>
<dbReference type="Gramene" id="PVH35518">
    <property type="protein sequence ID" value="PVH35518"/>
    <property type="gene ID" value="PAHAL_7G206000"/>
</dbReference>
<evidence type="ECO:0000256" key="1">
    <source>
        <dbReference type="SAM" id="MobiDB-lite"/>
    </source>
</evidence>
<dbReference type="EMBL" id="CM008052">
    <property type="protein sequence ID" value="PVH35518.1"/>
    <property type="molecule type" value="Genomic_DNA"/>
</dbReference>
<accession>A0A2T8ICY6</accession>
<sequence>MRRGPVGRGCAPRLPGPAARGAPCGATAATGGAARLAAAISLLSPMDAPQPAMSGCQRPAAAMKRTEGIKAVLESTPSEHGGQTAAKLGGWGAPVQLAECH</sequence>
<dbReference type="Proteomes" id="UP000243499">
    <property type="component" value="Chromosome 7"/>
</dbReference>
<dbReference type="AlphaFoldDB" id="A0A2T8ICY6"/>
<protein>
    <submittedName>
        <fullName evidence="2">Uncharacterized protein</fullName>
    </submittedName>
</protein>
<reference evidence="2" key="1">
    <citation type="submission" date="2018-04" db="EMBL/GenBank/DDBJ databases">
        <title>WGS assembly of Panicum hallii.</title>
        <authorList>
            <person name="Lovell J."/>
            <person name="Jenkins J."/>
            <person name="Lowry D."/>
            <person name="Mamidi S."/>
            <person name="Sreedasyam A."/>
            <person name="Weng X."/>
            <person name="Barry K."/>
            <person name="Bonette J."/>
            <person name="Campitelli B."/>
            <person name="Daum C."/>
            <person name="Gordon S."/>
            <person name="Gould B."/>
            <person name="Lipzen A."/>
            <person name="Macqueen A."/>
            <person name="Palacio-Mejia J."/>
            <person name="Plott C."/>
            <person name="Shakirov E."/>
            <person name="Shu S."/>
            <person name="Yoshinaga Y."/>
            <person name="Zane M."/>
            <person name="Rokhsar D."/>
            <person name="Grimwood J."/>
            <person name="Schmutz J."/>
            <person name="Juenger T."/>
        </authorList>
    </citation>
    <scope>NUCLEOTIDE SEQUENCE [LARGE SCALE GENOMIC DNA]</scope>
    <source>
        <strain evidence="2">FIL2</strain>
    </source>
</reference>
<feature type="compositionally biased region" description="Low complexity" evidence="1">
    <location>
        <begin position="8"/>
        <end position="27"/>
    </location>
</feature>
<name>A0A2T8ICY6_9POAL</name>
<gene>
    <name evidence="2" type="ORF">PAHAL_7G206000</name>
</gene>
<proteinExistence type="predicted"/>
<organism evidence="2">
    <name type="scientific">Panicum hallii</name>
    <dbReference type="NCBI Taxonomy" id="206008"/>
    <lineage>
        <taxon>Eukaryota</taxon>
        <taxon>Viridiplantae</taxon>
        <taxon>Streptophyta</taxon>
        <taxon>Embryophyta</taxon>
        <taxon>Tracheophyta</taxon>
        <taxon>Spermatophyta</taxon>
        <taxon>Magnoliopsida</taxon>
        <taxon>Liliopsida</taxon>
        <taxon>Poales</taxon>
        <taxon>Poaceae</taxon>
        <taxon>PACMAD clade</taxon>
        <taxon>Panicoideae</taxon>
        <taxon>Panicodae</taxon>
        <taxon>Paniceae</taxon>
        <taxon>Panicinae</taxon>
        <taxon>Panicum</taxon>
        <taxon>Panicum sect. Panicum</taxon>
    </lineage>
</organism>
<evidence type="ECO:0000313" key="2">
    <source>
        <dbReference type="EMBL" id="PVH35518.1"/>
    </source>
</evidence>